<keyword evidence="3" id="KW-1185">Reference proteome</keyword>
<dbReference type="Proteomes" id="UP000192393">
    <property type="component" value="Unassembled WGS sequence"/>
</dbReference>
<reference evidence="2 3" key="1">
    <citation type="submission" date="2017-04" db="EMBL/GenBank/DDBJ databases">
        <authorList>
            <person name="Afonso C.L."/>
            <person name="Miller P.J."/>
            <person name="Scott M.A."/>
            <person name="Spackman E."/>
            <person name="Goraichik I."/>
            <person name="Dimitrov K.M."/>
            <person name="Suarez D.L."/>
            <person name="Swayne D.E."/>
        </authorList>
    </citation>
    <scope>NUCLEOTIDE SEQUENCE [LARGE SCALE GENOMIC DNA]</scope>
    <source>
        <strain evidence="2 3">CGMCC 1.12708</strain>
    </source>
</reference>
<accession>A0A1W2AQS3</accession>
<name>A0A1W2AQS3_9FLAO</name>
<sequence length="211" mass="23619">MNRNQPNIILQTSCCLTQNMQLVCVLLLMLFPVILLAETEKDSLYTEQTEQAEIKNKSATLFIVKGTLVTNLDQVKGNISINETKPSARENNYASQKASPLTKRTKKEKIPPAAEQETENTSNSQTKILPAGQNGKSLLGDYKKHAVAIAISLAKNEQRNYAYSISLNETCVSSYSLDIHRQKKNTYSSFFFFPKNELLDFSQGIRPPPTV</sequence>
<gene>
    <name evidence="2" type="ORF">SAMN06296427_10512</name>
</gene>
<feature type="compositionally biased region" description="Polar residues" evidence="1">
    <location>
        <begin position="84"/>
        <end position="99"/>
    </location>
</feature>
<dbReference type="STRING" id="1434700.SAMN06296427_10512"/>
<feature type="region of interest" description="Disordered" evidence="1">
    <location>
        <begin position="84"/>
        <end position="130"/>
    </location>
</feature>
<evidence type="ECO:0000256" key="1">
    <source>
        <dbReference type="SAM" id="MobiDB-lite"/>
    </source>
</evidence>
<dbReference type="AlphaFoldDB" id="A0A1W2AQS3"/>
<evidence type="ECO:0000313" key="3">
    <source>
        <dbReference type="Proteomes" id="UP000192393"/>
    </source>
</evidence>
<organism evidence="2 3">
    <name type="scientific">Moheibacter sediminis</name>
    <dbReference type="NCBI Taxonomy" id="1434700"/>
    <lineage>
        <taxon>Bacteria</taxon>
        <taxon>Pseudomonadati</taxon>
        <taxon>Bacteroidota</taxon>
        <taxon>Flavobacteriia</taxon>
        <taxon>Flavobacteriales</taxon>
        <taxon>Weeksellaceae</taxon>
        <taxon>Moheibacter</taxon>
    </lineage>
</organism>
<dbReference type="EMBL" id="FWXS01000005">
    <property type="protein sequence ID" value="SMC63035.1"/>
    <property type="molecule type" value="Genomic_DNA"/>
</dbReference>
<proteinExistence type="predicted"/>
<protein>
    <submittedName>
        <fullName evidence="2">Uncharacterized protein</fullName>
    </submittedName>
</protein>
<evidence type="ECO:0000313" key="2">
    <source>
        <dbReference type="EMBL" id="SMC63035.1"/>
    </source>
</evidence>